<keyword evidence="9" id="KW-1185">Reference proteome</keyword>
<evidence type="ECO:0000256" key="5">
    <source>
        <dbReference type="PROSITE-ProRule" id="PRU00288"/>
    </source>
</evidence>
<proteinExistence type="predicted"/>
<evidence type="ECO:0000313" key="8">
    <source>
        <dbReference type="EMBL" id="KAK7247917.1"/>
    </source>
</evidence>
<dbReference type="EMBL" id="JBBJCI010000124">
    <property type="protein sequence ID" value="KAK7247917.1"/>
    <property type="molecule type" value="Genomic_DNA"/>
</dbReference>
<feature type="domain" description="PH" evidence="6">
    <location>
        <begin position="63"/>
        <end position="179"/>
    </location>
</feature>
<gene>
    <name evidence="8" type="ORF">SO694_00084192</name>
</gene>
<dbReference type="InterPro" id="IPR001164">
    <property type="entry name" value="ArfGAP_dom"/>
</dbReference>
<dbReference type="PANTHER" id="PTHR23180:SF160">
    <property type="entry name" value="ADP-RIBOSYLATION FACTOR GTPASE-ACTIVATING PROTEIN EFFECTOR PROTEIN 1"/>
    <property type="match status" value="1"/>
</dbReference>
<dbReference type="Gene3D" id="1.10.220.150">
    <property type="entry name" value="Arf GTPase activating protein"/>
    <property type="match status" value="1"/>
</dbReference>
<dbReference type="CDD" id="cd08204">
    <property type="entry name" value="ArfGap"/>
    <property type="match status" value="1"/>
</dbReference>
<dbReference type="InterPro" id="IPR036770">
    <property type="entry name" value="Ankyrin_rpt-contain_sf"/>
</dbReference>
<evidence type="ECO:0000313" key="9">
    <source>
        <dbReference type="Proteomes" id="UP001363151"/>
    </source>
</evidence>
<dbReference type="Pfam" id="PF00169">
    <property type="entry name" value="PH"/>
    <property type="match status" value="1"/>
</dbReference>
<dbReference type="InterPro" id="IPR001849">
    <property type="entry name" value="PH_domain"/>
</dbReference>
<dbReference type="InterPro" id="IPR038508">
    <property type="entry name" value="ArfGAP_dom_sf"/>
</dbReference>
<evidence type="ECO:0008006" key="10">
    <source>
        <dbReference type="Google" id="ProtNLM"/>
    </source>
</evidence>
<dbReference type="InterPro" id="IPR011993">
    <property type="entry name" value="PH-like_dom_sf"/>
</dbReference>
<dbReference type="Pfam" id="PF12796">
    <property type="entry name" value="Ank_2"/>
    <property type="match status" value="1"/>
</dbReference>
<dbReference type="Gene3D" id="2.30.29.30">
    <property type="entry name" value="Pleckstrin-homology domain (PH domain)/Phosphotyrosine-binding domain (PTB)"/>
    <property type="match status" value="1"/>
</dbReference>
<evidence type="ECO:0000259" key="7">
    <source>
        <dbReference type="PROSITE" id="PS50115"/>
    </source>
</evidence>
<dbReference type="SUPFAM" id="SSF50729">
    <property type="entry name" value="PH domain-like"/>
    <property type="match status" value="1"/>
</dbReference>
<keyword evidence="4" id="KW-0040">ANK repeat</keyword>
<keyword evidence="1" id="KW-0479">Metal-binding</keyword>
<dbReference type="InterPro" id="IPR002110">
    <property type="entry name" value="Ankyrin_rpt"/>
</dbReference>
<accession>A0ABR1G3K6</accession>
<keyword evidence="2 5" id="KW-0863">Zinc-finger</keyword>
<dbReference type="SMART" id="SM00233">
    <property type="entry name" value="PH"/>
    <property type="match status" value="1"/>
</dbReference>
<dbReference type="SUPFAM" id="SSF57863">
    <property type="entry name" value="ArfGap/RecO-like zinc finger"/>
    <property type="match status" value="1"/>
</dbReference>
<dbReference type="Pfam" id="PF01412">
    <property type="entry name" value="ArfGap"/>
    <property type="match status" value="1"/>
</dbReference>
<dbReference type="SMART" id="SM00105">
    <property type="entry name" value="ArfGap"/>
    <property type="match status" value="1"/>
</dbReference>
<dbReference type="PANTHER" id="PTHR23180">
    <property type="entry name" value="CENTAURIN/ARF"/>
    <property type="match status" value="1"/>
</dbReference>
<evidence type="ECO:0000256" key="2">
    <source>
        <dbReference type="ARBA" id="ARBA00022771"/>
    </source>
</evidence>
<reference evidence="8 9" key="1">
    <citation type="submission" date="2024-03" db="EMBL/GenBank/DDBJ databases">
        <title>Aureococcus anophagefferens CCMP1851 and Kratosvirus quantuckense: Draft genome of a second virus-susceptible host strain in the model system.</title>
        <authorList>
            <person name="Chase E."/>
            <person name="Truchon A.R."/>
            <person name="Schepens W."/>
            <person name="Wilhelm S.W."/>
        </authorList>
    </citation>
    <scope>NUCLEOTIDE SEQUENCE [LARGE SCALE GENOMIC DNA]</scope>
    <source>
        <strain evidence="8 9">CCMP1851</strain>
    </source>
</reference>
<dbReference type="InterPro" id="IPR045258">
    <property type="entry name" value="ACAP1/2/3-like"/>
</dbReference>
<comment type="caution">
    <text evidence="8">The sequence shown here is derived from an EMBL/GenBank/DDBJ whole genome shotgun (WGS) entry which is preliminary data.</text>
</comment>
<feature type="repeat" description="ANK" evidence="4">
    <location>
        <begin position="361"/>
        <end position="393"/>
    </location>
</feature>
<protein>
    <recommendedName>
        <fullName evidence="10">Arf-GAP domain-containing protein</fullName>
    </recommendedName>
</protein>
<dbReference type="PROSITE" id="PS50088">
    <property type="entry name" value="ANK_REPEAT"/>
    <property type="match status" value="1"/>
</dbReference>
<dbReference type="PROSITE" id="PS50003">
    <property type="entry name" value="PH_DOMAIN"/>
    <property type="match status" value="1"/>
</dbReference>
<dbReference type="PROSITE" id="PS50115">
    <property type="entry name" value="ARFGAP"/>
    <property type="match status" value="1"/>
</dbReference>
<evidence type="ECO:0000256" key="3">
    <source>
        <dbReference type="ARBA" id="ARBA00022833"/>
    </source>
</evidence>
<evidence type="ECO:0000259" key="6">
    <source>
        <dbReference type="PROSITE" id="PS50003"/>
    </source>
</evidence>
<evidence type="ECO:0000256" key="1">
    <source>
        <dbReference type="ARBA" id="ARBA00022723"/>
    </source>
</evidence>
<feature type="domain" description="Arf-GAP" evidence="7">
    <location>
        <begin position="201"/>
        <end position="308"/>
    </location>
</feature>
<dbReference type="PROSITE" id="PS50297">
    <property type="entry name" value="ANK_REP_REGION"/>
    <property type="match status" value="1"/>
</dbReference>
<sequence>MLAISAALGEGAGAVKVYHDAGSKLLCGALSGEVELTRRALSVLSKSSLRASRRDLAHARDEGVLKQGYLHRRDDGLGGALVRLGLASSKRKWHRLHNGALYVVEDSADSTTAEERKVCDLRGCTIARGTHAGGATTAGVLAGAFAFGVVKPDGHRLALQAENDDELIKWISALRRSTKLAAAPQRSAAASPNVPADAQNGPLLQLFVADNPVCAECGAPDVEWVSMAVGCALCVDCATIHRKLGAEFSKLRALWLDRWSPLMLKYLHRAGGNARANAVWERETPSGWTKPDPLAPAHVKEQWIVAKYVWNGFLGKPGALDGGDDAPSRALTRAAARGDVHALKVAFANKGLATWRDPSNKHRTALHVATSAGAADAVAFLLLNGGDVHQLDDDDATALCLASASDSAVEVAQLILEHEQGDLW</sequence>
<name>A0ABR1G3K6_AURAN</name>
<evidence type="ECO:0000256" key="4">
    <source>
        <dbReference type="PROSITE-ProRule" id="PRU00023"/>
    </source>
</evidence>
<keyword evidence="3" id="KW-0862">Zinc</keyword>
<dbReference type="Gene3D" id="1.25.40.20">
    <property type="entry name" value="Ankyrin repeat-containing domain"/>
    <property type="match status" value="1"/>
</dbReference>
<dbReference type="Proteomes" id="UP001363151">
    <property type="component" value="Unassembled WGS sequence"/>
</dbReference>
<dbReference type="InterPro" id="IPR037278">
    <property type="entry name" value="ARFGAP/RecO"/>
</dbReference>
<organism evidence="8 9">
    <name type="scientific">Aureococcus anophagefferens</name>
    <name type="common">Harmful bloom alga</name>
    <dbReference type="NCBI Taxonomy" id="44056"/>
    <lineage>
        <taxon>Eukaryota</taxon>
        <taxon>Sar</taxon>
        <taxon>Stramenopiles</taxon>
        <taxon>Ochrophyta</taxon>
        <taxon>Pelagophyceae</taxon>
        <taxon>Pelagomonadales</taxon>
        <taxon>Pelagomonadaceae</taxon>
        <taxon>Aureococcus</taxon>
    </lineage>
</organism>
<dbReference type="PRINTS" id="PR00405">
    <property type="entry name" value="REVINTRACTNG"/>
</dbReference>
<dbReference type="SUPFAM" id="SSF48403">
    <property type="entry name" value="Ankyrin repeat"/>
    <property type="match status" value="1"/>
</dbReference>